<proteinExistence type="inferred from homology"/>
<evidence type="ECO:0000259" key="14">
    <source>
        <dbReference type="SMART" id="SM00861"/>
    </source>
</evidence>
<evidence type="ECO:0000256" key="1">
    <source>
        <dbReference type="ARBA" id="ARBA00001946"/>
    </source>
</evidence>
<keyword evidence="12" id="KW-0414">Isoprene biosynthesis</keyword>
<comment type="similarity">
    <text evidence="4">Belongs to the transketolase family. DXPS subfamily.</text>
</comment>
<organism evidence="15 16">
    <name type="scientific">Hevea brasiliensis</name>
    <name type="common">Para rubber tree</name>
    <name type="synonym">Siphonia brasiliensis</name>
    <dbReference type="NCBI Taxonomy" id="3981"/>
    <lineage>
        <taxon>Eukaryota</taxon>
        <taxon>Viridiplantae</taxon>
        <taxon>Streptophyta</taxon>
        <taxon>Embryophyta</taxon>
        <taxon>Tracheophyta</taxon>
        <taxon>Spermatophyta</taxon>
        <taxon>Magnoliopsida</taxon>
        <taxon>eudicotyledons</taxon>
        <taxon>Gunneridae</taxon>
        <taxon>Pentapetalae</taxon>
        <taxon>rosids</taxon>
        <taxon>fabids</taxon>
        <taxon>Malpighiales</taxon>
        <taxon>Euphorbiaceae</taxon>
        <taxon>Crotonoideae</taxon>
        <taxon>Micrandreae</taxon>
        <taxon>Hevea</taxon>
    </lineage>
</organism>
<comment type="caution">
    <text evidence="15">The sequence shown here is derived from an EMBL/GenBank/DDBJ whole genome shotgun (WGS) entry which is preliminary data.</text>
</comment>
<dbReference type="InterPro" id="IPR005475">
    <property type="entry name" value="Transketolase-like_Pyr-bd"/>
</dbReference>
<comment type="subunit">
    <text evidence="5">Homodimer.</text>
</comment>
<dbReference type="Pfam" id="PF13292">
    <property type="entry name" value="DXP_synthase_N"/>
    <property type="match status" value="1"/>
</dbReference>
<dbReference type="InterPro" id="IPR029061">
    <property type="entry name" value="THDP-binding"/>
</dbReference>
<keyword evidence="10" id="KW-0784">Thiamine biosynthesis</keyword>
<feature type="domain" description="Transketolase-like pyrimidine-binding" evidence="14">
    <location>
        <begin position="391"/>
        <end position="556"/>
    </location>
</feature>
<dbReference type="PROSITE" id="PS00802">
    <property type="entry name" value="TRANSKETOLASE_2"/>
    <property type="match status" value="1"/>
</dbReference>
<evidence type="ECO:0000256" key="12">
    <source>
        <dbReference type="ARBA" id="ARBA00023229"/>
    </source>
</evidence>
<dbReference type="GO" id="GO:0016114">
    <property type="term" value="P:terpenoid biosynthetic process"/>
    <property type="evidence" value="ECO:0007669"/>
    <property type="project" value="InterPro"/>
</dbReference>
<keyword evidence="9" id="KW-0460">Magnesium</keyword>
<dbReference type="FunFam" id="3.40.50.970:FF:000005">
    <property type="entry name" value="1-deoxy-D-xylulose-5-phosphate synthase"/>
    <property type="match status" value="1"/>
</dbReference>
<dbReference type="InterPro" id="IPR033248">
    <property type="entry name" value="Transketolase_C"/>
</dbReference>
<dbReference type="CDD" id="cd07033">
    <property type="entry name" value="TPP_PYR_DXS_TK_like"/>
    <property type="match status" value="1"/>
</dbReference>
<dbReference type="GO" id="GO:0019288">
    <property type="term" value="P:isopentenyl diphosphate biosynthetic process, methylerythritol 4-phosphate pathway"/>
    <property type="evidence" value="ECO:0007669"/>
    <property type="project" value="UniProtKB-ARBA"/>
</dbReference>
<keyword evidence="11" id="KW-0786">Thiamine pyrophosphate</keyword>
<reference evidence="15 16" key="1">
    <citation type="journal article" date="2020" name="Mol. Plant">
        <title>The Chromosome-Based Rubber Tree Genome Provides New Insights into Spurge Genome Evolution and Rubber Biosynthesis.</title>
        <authorList>
            <person name="Liu J."/>
            <person name="Shi C."/>
            <person name="Shi C.C."/>
            <person name="Li W."/>
            <person name="Zhang Q.J."/>
            <person name="Zhang Y."/>
            <person name="Li K."/>
            <person name="Lu H.F."/>
            <person name="Shi C."/>
            <person name="Zhu S.T."/>
            <person name="Xiao Z.Y."/>
            <person name="Nan H."/>
            <person name="Yue Y."/>
            <person name="Zhu X.G."/>
            <person name="Wu Y."/>
            <person name="Hong X.N."/>
            <person name="Fan G.Y."/>
            <person name="Tong Y."/>
            <person name="Zhang D."/>
            <person name="Mao C.L."/>
            <person name="Liu Y.L."/>
            <person name="Hao S.J."/>
            <person name="Liu W.Q."/>
            <person name="Lv M.Q."/>
            <person name="Zhang H.B."/>
            <person name="Liu Y."/>
            <person name="Hu-Tang G.R."/>
            <person name="Wang J.P."/>
            <person name="Wang J.H."/>
            <person name="Sun Y.H."/>
            <person name="Ni S.B."/>
            <person name="Chen W.B."/>
            <person name="Zhang X.C."/>
            <person name="Jiao Y.N."/>
            <person name="Eichler E.E."/>
            <person name="Li G.H."/>
            <person name="Liu X."/>
            <person name="Gao L.Z."/>
        </authorList>
    </citation>
    <scope>NUCLEOTIDE SEQUENCE [LARGE SCALE GENOMIC DNA]</scope>
    <source>
        <strain evidence="16">cv. GT1</strain>
        <tissue evidence="15">Leaf</tissue>
    </source>
</reference>
<comment type="cofactor">
    <cofactor evidence="1">
        <name>Mg(2+)</name>
        <dbReference type="ChEBI" id="CHEBI:18420"/>
    </cofactor>
</comment>
<evidence type="ECO:0000256" key="8">
    <source>
        <dbReference type="ARBA" id="ARBA00022723"/>
    </source>
</evidence>
<keyword evidence="8" id="KW-0479">Metal-binding</keyword>
<name>A0A6A6KBB1_HEVBR</name>
<evidence type="ECO:0000256" key="3">
    <source>
        <dbReference type="ARBA" id="ARBA00004980"/>
    </source>
</evidence>
<evidence type="ECO:0000313" key="16">
    <source>
        <dbReference type="Proteomes" id="UP000467840"/>
    </source>
</evidence>
<dbReference type="GO" id="GO:0046872">
    <property type="term" value="F:metal ion binding"/>
    <property type="evidence" value="ECO:0007669"/>
    <property type="project" value="UniProtKB-KW"/>
</dbReference>
<dbReference type="NCBIfam" id="TIGR00204">
    <property type="entry name" value="dxs"/>
    <property type="match status" value="1"/>
</dbReference>
<dbReference type="SMART" id="SM00861">
    <property type="entry name" value="Transket_pyr"/>
    <property type="match status" value="1"/>
</dbReference>
<evidence type="ECO:0000256" key="6">
    <source>
        <dbReference type="ARBA" id="ARBA00013150"/>
    </source>
</evidence>
<keyword evidence="7" id="KW-0808">Transferase</keyword>
<dbReference type="InterPro" id="IPR009014">
    <property type="entry name" value="Transketo_C/PFOR_II"/>
</dbReference>
<dbReference type="InterPro" id="IPR020826">
    <property type="entry name" value="Transketolase_BS"/>
</dbReference>
<dbReference type="EMBL" id="JAAGAX010000018">
    <property type="protein sequence ID" value="KAF2285298.1"/>
    <property type="molecule type" value="Genomic_DNA"/>
</dbReference>
<comment type="catalytic activity">
    <reaction evidence="13">
        <text>D-glyceraldehyde 3-phosphate + pyruvate + H(+) = 1-deoxy-D-xylulose 5-phosphate + CO2</text>
        <dbReference type="Rhea" id="RHEA:12605"/>
        <dbReference type="ChEBI" id="CHEBI:15361"/>
        <dbReference type="ChEBI" id="CHEBI:15378"/>
        <dbReference type="ChEBI" id="CHEBI:16526"/>
        <dbReference type="ChEBI" id="CHEBI:57792"/>
        <dbReference type="ChEBI" id="CHEBI:59776"/>
        <dbReference type="EC" id="2.2.1.7"/>
    </reaction>
    <physiologicalReaction direction="left-to-right" evidence="13">
        <dbReference type="Rhea" id="RHEA:12606"/>
    </physiologicalReaction>
</comment>
<dbReference type="HAMAP" id="MF_00315">
    <property type="entry name" value="DXP_synth"/>
    <property type="match status" value="1"/>
</dbReference>
<dbReference type="SUPFAM" id="SSF52518">
    <property type="entry name" value="Thiamin diphosphate-binding fold (THDP-binding)"/>
    <property type="match status" value="2"/>
</dbReference>
<dbReference type="Pfam" id="PF02780">
    <property type="entry name" value="Transketolase_C"/>
    <property type="match status" value="1"/>
</dbReference>
<evidence type="ECO:0000256" key="2">
    <source>
        <dbReference type="ARBA" id="ARBA00001964"/>
    </source>
</evidence>
<dbReference type="Gene3D" id="3.40.50.970">
    <property type="match status" value="2"/>
</dbReference>
<dbReference type="FunFam" id="3.40.50.920:FF:000002">
    <property type="entry name" value="1-deoxy-D-xylulose-5-phosphate synthase"/>
    <property type="match status" value="1"/>
</dbReference>
<dbReference type="NCBIfam" id="NF003933">
    <property type="entry name" value="PRK05444.2-2"/>
    <property type="match status" value="1"/>
</dbReference>
<dbReference type="AlphaFoldDB" id="A0A6A6KBB1"/>
<gene>
    <name evidence="15" type="ORF">GH714_042340</name>
</gene>
<evidence type="ECO:0000256" key="4">
    <source>
        <dbReference type="ARBA" id="ARBA00011081"/>
    </source>
</evidence>
<evidence type="ECO:0000256" key="11">
    <source>
        <dbReference type="ARBA" id="ARBA00023052"/>
    </source>
</evidence>
<dbReference type="SUPFAM" id="SSF52922">
    <property type="entry name" value="TK C-terminal domain-like"/>
    <property type="match status" value="1"/>
</dbReference>
<evidence type="ECO:0000256" key="7">
    <source>
        <dbReference type="ARBA" id="ARBA00022679"/>
    </source>
</evidence>
<comment type="pathway">
    <text evidence="3">Metabolic intermediate biosynthesis; 1-deoxy-D-xylulose 5-phosphate biosynthesis; 1-deoxy-D-xylulose 5-phosphate from D-glyceraldehyde 3-phosphate and pyruvate: step 1/1.</text>
</comment>
<evidence type="ECO:0000256" key="10">
    <source>
        <dbReference type="ARBA" id="ARBA00022977"/>
    </source>
</evidence>
<evidence type="ECO:0000256" key="13">
    <source>
        <dbReference type="ARBA" id="ARBA00050872"/>
    </source>
</evidence>
<dbReference type="InterPro" id="IPR005477">
    <property type="entry name" value="Dxylulose-5-P_synthase"/>
</dbReference>
<evidence type="ECO:0000256" key="5">
    <source>
        <dbReference type="ARBA" id="ARBA00011738"/>
    </source>
</evidence>
<dbReference type="GO" id="GO:0008661">
    <property type="term" value="F:1-deoxy-D-xylulose-5-phosphate synthase activity"/>
    <property type="evidence" value="ECO:0007669"/>
    <property type="project" value="UniProtKB-EC"/>
</dbReference>
<dbReference type="PANTHER" id="PTHR43322">
    <property type="entry name" value="1-D-DEOXYXYLULOSE 5-PHOSPHATE SYNTHASE-RELATED"/>
    <property type="match status" value="1"/>
</dbReference>
<keyword evidence="16" id="KW-1185">Reference proteome</keyword>
<sequence length="701" mass="75449">MAVSSSSFVSNQSFSPFLKAPRSNLCGRKQFCLRASAGHPDEEGKMMIRKEKDGWKIDFSGEKPPTPLLDTINYPVHTKNLSTQDLEQLAAELRADIVYSVSKTGGHLSSSLGVVELAVALHHVFSTPDDKIIWDVGHQAYPHKILTGRRSRMHTIRKTSGLAGFPKRDESVYDAFGAGHSSTSISAGLGMAVARDLLGKNNNVISVIGDGAMTAGQAYEAMNNAGFLDANLIVILNDNKQVSLPTATLDGPATPVGALSSALAKIQASTQFRKLREAAKSITKQIGGKTHQVAAKVDEYARGMISASGSTLFEELGLYYIGPVDGHNIEDLVTIFQKVKAMPAPGPVLIHIVTEKGKGYPPAEAAADKMHGVVKFDVQTGKQFKPKSPTLSYTQYFAEALIKEAETDNKIVAIHAAMGGGTGLNYFQKRFPDRCFDVGIAEQHAVTFAAGLATEGLKPFCAIYSSFLQRGYDQVVHDVDLQKLPVRFAMDRAGLVGADGPTHCGAFDIAYMACLPNMVVMAPSDEAELMHMVATAAAIDDRPSCFRFPRGNGIGAALPPNNKGTPLEATELPFWDMVLVQQCVEAASMLRTQGISVTVADARFCKPLDTDLIRQLAKEHEFLITVEEGSIGGFSSHVSHFLSLSGILDGPLKLRAMVLPDRYIDHGSPQDQIQEAGISSNHITATVLSLLGKPKEALQFK</sequence>
<dbReference type="PANTHER" id="PTHR43322:SF4">
    <property type="entry name" value="1-DEOXY-D-XYLULOSE-5-PHOSPHATE SYNTHASE 2, CHLOROPLASTIC-RELATED"/>
    <property type="match status" value="1"/>
</dbReference>
<comment type="cofactor">
    <cofactor evidence="2">
        <name>thiamine diphosphate</name>
        <dbReference type="ChEBI" id="CHEBI:58937"/>
    </cofactor>
</comment>
<evidence type="ECO:0000313" key="15">
    <source>
        <dbReference type="EMBL" id="KAF2285298.1"/>
    </source>
</evidence>
<dbReference type="Proteomes" id="UP000467840">
    <property type="component" value="Chromosome 12"/>
</dbReference>
<dbReference type="UniPathway" id="UPA00064">
    <property type="reaction ID" value="UER00091"/>
</dbReference>
<evidence type="ECO:0000256" key="9">
    <source>
        <dbReference type="ARBA" id="ARBA00022842"/>
    </source>
</evidence>
<dbReference type="CDD" id="cd02007">
    <property type="entry name" value="TPP_DXS"/>
    <property type="match status" value="1"/>
</dbReference>
<dbReference type="EC" id="2.2.1.7" evidence="6"/>
<dbReference type="Gene3D" id="3.40.50.920">
    <property type="match status" value="1"/>
</dbReference>
<protein>
    <recommendedName>
        <fullName evidence="6">1-deoxy-D-xylulose-5-phosphate synthase</fullName>
        <ecNumber evidence="6">2.2.1.7</ecNumber>
    </recommendedName>
</protein>
<dbReference type="Pfam" id="PF02779">
    <property type="entry name" value="Transket_pyr"/>
    <property type="match status" value="1"/>
</dbReference>
<dbReference type="GO" id="GO:0009228">
    <property type="term" value="P:thiamine biosynthetic process"/>
    <property type="evidence" value="ECO:0007669"/>
    <property type="project" value="UniProtKB-KW"/>
</dbReference>
<accession>A0A6A6KBB1</accession>